<dbReference type="InterPro" id="IPR047838">
    <property type="entry name" value="STM4013-like"/>
</dbReference>
<feature type="domain" description="Sulfatase N-terminal" evidence="1">
    <location>
        <begin position="113"/>
        <end position="262"/>
    </location>
</feature>
<reference evidence="2 3" key="1">
    <citation type="journal article" date="2015" name="Genome Announc.">
        <title>Draft Genome Sequence of Cyanobacterium Hassallia byssoidea Strain VB512170, Isolated from Monuments in India.</title>
        <authorList>
            <person name="Singh D."/>
            <person name="Chandrababunaidu M.M."/>
            <person name="Panda A."/>
            <person name="Sen D."/>
            <person name="Bhattacharyya S."/>
            <person name="Adhikary S.P."/>
            <person name="Tripathy S."/>
        </authorList>
    </citation>
    <scope>NUCLEOTIDE SEQUENCE [LARGE SCALE GENOMIC DNA]</scope>
    <source>
        <strain evidence="2 3">VB512170</strain>
    </source>
</reference>
<comment type="caution">
    <text evidence="2">The sequence shown here is derived from an EMBL/GenBank/DDBJ whole genome shotgun (WGS) entry which is preliminary data.</text>
</comment>
<dbReference type="Proteomes" id="UP000031549">
    <property type="component" value="Unassembled WGS sequence"/>
</dbReference>
<dbReference type="Pfam" id="PF00884">
    <property type="entry name" value="Sulfatase"/>
    <property type="match status" value="1"/>
</dbReference>
<gene>
    <name evidence="2" type="ORF">PI95_009075</name>
</gene>
<keyword evidence="3" id="KW-1185">Reference proteome</keyword>
<dbReference type="AlphaFoldDB" id="A0A846H6X7"/>
<proteinExistence type="predicted"/>
<dbReference type="InterPro" id="IPR017850">
    <property type="entry name" value="Alkaline_phosphatase_core_sf"/>
</dbReference>
<dbReference type="InterPro" id="IPR000917">
    <property type="entry name" value="Sulfatase_N"/>
</dbReference>
<name>A0A846H6X7_9CYAN</name>
<dbReference type="GO" id="GO:0016740">
    <property type="term" value="F:transferase activity"/>
    <property type="evidence" value="ECO:0007669"/>
    <property type="project" value="UniProtKB-KW"/>
</dbReference>
<dbReference type="SUPFAM" id="SSF53649">
    <property type="entry name" value="Alkaline phosphatase-like"/>
    <property type="match status" value="1"/>
</dbReference>
<dbReference type="Gene3D" id="3.40.720.10">
    <property type="entry name" value="Alkaline Phosphatase, subunit A"/>
    <property type="match status" value="1"/>
</dbReference>
<dbReference type="NCBIfam" id="NF038075">
    <property type="entry name" value="fam_STM4013"/>
    <property type="match status" value="1"/>
</dbReference>
<dbReference type="EMBL" id="JTCM02000013">
    <property type="protein sequence ID" value="NEU72718.1"/>
    <property type="molecule type" value="Genomic_DNA"/>
</dbReference>
<keyword evidence="2" id="KW-0808">Transferase</keyword>
<dbReference type="GO" id="GO:0016787">
    <property type="term" value="F:hydrolase activity"/>
    <property type="evidence" value="ECO:0007669"/>
    <property type="project" value="UniProtKB-KW"/>
</dbReference>
<evidence type="ECO:0000313" key="2">
    <source>
        <dbReference type="EMBL" id="NEU72718.1"/>
    </source>
</evidence>
<organism evidence="2 3">
    <name type="scientific">Hassallia byssoidea VB512170</name>
    <dbReference type="NCBI Taxonomy" id="1304833"/>
    <lineage>
        <taxon>Bacteria</taxon>
        <taxon>Bacillati</taxon>
        <taxon>Cyanobacteriota</taxon>
        <taxon>Cyanophyceae</taxon>
        <taxon>Nostocales</taxon>
        <taxon>Tolypothrichaceae</taxon>
        <taxon>Hassallia</taxon>
    </lineage>
</organism>
<evidence type="ECO:0000259" key="1">
    <source>
        <dbReference type="Pfam" id="PF00884"/>
    </source>
</evidence>
<keyword evidence="2" id="KW-0378">Hydrolase</keyword>
<accession>A0A846H6X7</accession>
<protein>
    <submittedName>
        <fullName evidence="2">Sulfatase-like hydrolase/transferase</fullName>
    </submittedName>
</protein>
<evidence type="ECO:0000313" key="3">
    <source>
        <dbReference type="Proteomes" id="UP000031549"/>
    </source>
</evidence>
<sequence length="277" mass="30675">MRALKRSLRNTFMLNMNQVVGTHDILFITLDTLRYDVAKDLLVKGRTPNLAAVLPESGWEERHSPGSFTYAAHHAFFAGFLPTPVKPGVHPRLFALGFEGSMTTTECTCVLDGANIVSGFAAKGYHTVCIGGVGFFNKRNPLGNVLPSMFAESYWSPELGVTNFNSTENQVAIAQKILAQTPKNQRLFLFINISALHQPNYFYLHDAKKDTIESHVAALEYIDSQLGKLWDALQQKASTFCILCSDHGTTYGDDGYTGHRLSHPAVWTVPYAEFILG</sequence>